<evidence type="ECO:0000313" key="15">
    <source>
        <dbReference type="Proteomes" id="UP000053259"/>
    </source>
</evidence>
<dbReference type="GO" id="GO:0022900">
    <property type="term" value="P:electron transport chain"/>
    <property type="evidence" value="ECO:0007669"/>
    <property type="project" value="InterPro"/>
</dbReference>
<keyword evidence="8" id="KW-0249">Electron transport</keyword>
<dbReference type="GeneID" id="27308108"/>
<dbReference type="HOGENOM" id="CLU_145518_1_0_1"/>
<keyword evidence="10" id="KW-0496">Mitochondrion</keyword>
<dbReference type="GO" id="GO:0005743">
    <property type="term" value="C:mitochondrial inner membrane"/>
    <property type="evidence" value="ECO:0007669"/>
    <property type="project" value="UniProtKB-SubCell"/>
</dbReference>
<dbReference type="VEuPathDB" id="FungiDB:PV09_00135"/>
<keyword evidence="6 13" id="KW-0812">Transmembrane</keyword>
<dbReference type="PANTHER" id="PTHR15082">
    <property type="entry name" value="NADH-UBIQUINONE OXIDOREDUCTASE B12 SUBUNIT"/>
    <property type="match status" value="1"/>
</dbReference>
<evidence type="ECO:0000256" key="11">
    <source>
        <dbReference type="ARBA" id="ARBA00023136"/>
    </source>
</evidence>
<accession>A0A0D1Z899</accession>
<gene>
    <name evidence="14" type="ORF">PV09_00135</name>
</gene>
<dbReference type="RefSeq" id="XP_016219076.1">
    <property type="nucleotide sequence ID" value="XM_016352819.1"/>
</dbReference>
<evidence type="ECO:0000256" key="12">
    <source>
        <dbReference type="SAM" id="MobiDB-lite"/>
    </source>
</evidence>
<evidence type="ECO:0000256" key="2">
    <source>
        <dbReference type="ARBA" id="ARBA00004298"/>
    </source>
</evidence>
<evidence type="ECO:0008006" key="16">
    <source>
        <dbReference type="Google" id="ProtNLM"/>
    </source>
</evidence>
<evidence type="ECO:0000256" key="3">
    <source>
        <dbReference type="ARBA" id="ARBA00005667"/>
    </source>
</evidence>
<sequence>MAPPNYTGFDPQKLVRASGPNSADPWKRYEAWRYTGPFSTRNRFRGSFPGLGIGAGAFAVYLVVEALFFKDDHAHGKEHGESGH</sequence>
<name>A0A0D1Z899_9PEZI</name>
<dbReference type="Pfam" id="PF08122">
    <property type="entry name" value="NDUF_B12"/>
    <property type="match status" value="1"/>
</dbReference>
<evidence type="ECO:0000256" key="1">
    <source>
        <dbReference type="ARBA" id="ARBA00003195"/>
    </source>
</evidence>
<keyword evidence="9 13" id="KW-1133">Transmembrane helix</keyword>
<dbReference type="Proteomes" id="UP000053259">
    <property type="component" value="Unassembled WGS sequence"/>
</dbReference>
<dbReference type="GO" id="GO:0032981">
    <property type="term" value="P:mitochondrial respiratory chain complex I assembly"/>
    <property type="evidence" value="ECO:0007669"/>
    <property type="project" value="TreeGrafter"/>
</dbReference>
<keyword evidence="15" id="KW-1185">Reference proteome</keyword>
<keyword evidence="4" id="KW-0813">Transport</keyword>
<evidence type="ECO:0000256" key="6">
    <source>
        <dbReference type="ARBA" id="ARBA00022692"/>
    </source>
</evidence>
<protein>
    <recommendedName>
        <fullName evidence="16">NADH-ubiquinone oxidoreductase B12 subunit</fullName>
    </recommendedName>
</protein>
<dbReference type="AlphaFoldDB" id="A0A0D1Z899"/>
<organism evidence="14 15">
    <name type="scientific">Verruconis gallopava</name>
    <dbReference type="NCBI Taxonomy" id="253628"/>
    <lineage>
        <taxon>Eukaryota</taxon>
        <taxon>Fungi</taxon>
        <taxon>Dikarya</taxon>
        <taxon>Ascomycota</taxon>
        <taxon>Pezizomycotina</taxon>
        <taxon>Dothideomycetes</taxon>
        <taxon>Pleosporomycetidae</taxon>
        <taxon>Venturiales</taxon>
        <taxon>Sympoventuriaceae</taxon>
        <taxon>Verruconis</taxon>
    </lineage>
</organism>
<evidence type="ECO:0000313" key="14">
    <source>
        <dbReference type="EMBL" id="KIW09207.1"/>
    </source>
</evidence>
<evidence type="ECO:0000256" key="10">
    <source>
        <dbReference type="ARBA" id="ARBA00023128"/>
    </source>
</evidence>
<evidence type="ECO:0000256" key="4">
    <source>
        <dbReference type="ARBA" id="ARBA00022448"/>
    </source>
</evidence>
<dbReference type="EMBL" id="KN847529">
    <property type="protein sequence ID" value="KIW09207.1"/>
    <property type="molecule type" value="Genomic_DNA"/>
</dbReference>
<dbReference type="OrthoDB" id="521512at2759"/>
<evidence type="ECO:0000256" key="8">
    <source>
        <dbReference type="ARBA" id="ARBA00022982"/>
    </source>
</evidence>
<proteinExistence type="inferred from homology"/>
<evidence type="ECO:0000256" key="5">
    <source>
        <dbReference type="ARBA" id="ARBA00022660"/>
    </source>
</evidence>
<evidence type="ECO:0000256" key="7">
    <source>
        <dbReference type="ARBA" id="ARBA00022792"/>
    </source>
</evidence>
<dbReference type="InParanoid" id="A0A0D1Z899"/>
<feature type="region of interest" description="Disordered" evidence="12">
    <location>
        <begin position="1"/>
        <end position="23"/>
    </location>
</feature>
<dbReference type="InterPro" id="IPR012576">
    <property type="entry name" value="NDUFB3"/>
</dbReference>
<reference evidence="14 15" key="1">
    <citation type="submission" date="2015-01" db="EMBL/GenBank/DDBJ databases">
        <title>The Genome Sequence of Ochroconis gallopava CBS43764.</title>
        <authorList>
            <consortium name="The Broad Institute Genomics Platform"/>
            <person name="Cuomo C."/>
            <person name="de Hoog S."/>
            <person name="Gorbushina A."/>
            <person name="Stielow B."/>
            <person name="Teixiera M."/>
            <person name="Abouelleil A."/>
            <person name="Chapman S.B."/>
            <person name="Priest M."/>
            <person name="Young S.K."/>
            <person name="Wortman J."/>
            <person name="Nusbaum C."/>
            <person name="Birren B."/>
        </authorList>
    </citation>
    <scope>NUCLEOTIDE SEQUENCE [LARGE SCALE GENOMIC DNA]</scope>
    <source>
        <strain evidence="14 15">CBS 43764</strain>
    </source>
</reference>
<comment type="function">
    <text evidence="1">Accessory subunit of the mitochondrial membrane respiratory chain NADH dehydrogenase (Complex I), that is believed not to be involved in catalysis. Complex I functions in the transfer of electrons from NADH to the respiratory chain. The immediate electron acceptor for the enzyme is believed to be ubiquinone.</text>
</comment>
<keyword evidence="5" id="KW-0679">Respiratory chain</keyword>
<feature type="transmembrane region" description="Helical" evidence="13">
    <location>
        <begin position="48"/>
        <end position="69"/>
    </location>
</feature>
<comment type="similarity">
    <text evidence="3">Belongs to the complex I NDUFB3 subunit family.</text>
</comment>
<keyword evidence="7" id="KW-0999">Mitochondrion inner membrane</keyword>
<dbReference type="STRING" id="253628.A0A0D1Z899"/>
<comment type="subcellular location">
    <subcellularLocation>
        <location evidence="2">Mitochondrion inner membrane</location>
        <topology evidence="2">Single-pass membrane protein</topology>
        <orientation evidence="2">Matrix side</orientation>
    </subcellularLocation>
</comment>
<dbReference type="PANTHER" id="PTHR15082:SF2">
    <property type="entry name" value="NADH DEHYDROGENASE [UBIQUINONE] 1 BETA SUBCOMPLEX SUBUNIT 3"/>
    <property type="match status" value="1"/>
</dbReference>
<evidence type="ECO:0000256" key="9">
    <source>
        <dbReference type="ARBA" id="ARBA00022989"/>
    </source>
</evidence>
<evidence type="ECO:0000256" key="13">
    <source>
        <dbReference type="SAM" id="Phobius"/>
    </source>
</evidence>
<keyword evidence="11 13" id="KW-0472">Membrane</keyword>